<dbReference type="GO" id="GO:0004713">
    <property type="term" value="F:protein tyrosine kinase activity"/>
    <property type="evidence" value="ECO:0007669"/>
    <property type="project" value="TreeGrafter"/>
</dbReference>
<gene>
    <name evidence="3" type="ORF">ENR15_13675</name>
</gene>
<evidence type="ECO:0000256" key="1">
    <source>
        <dbReference type="SAM" id="Coils"/>
    </source>
</evidence>
<dbReference type="AlphaFoldDB" id="A0A7C3ZMU8"/>
<evidence type="ECO:0000313" key="3">
    <source>
        <dbReference type="EMBL" id="HGG01661.1"/>
    </source>
</evidence>
<keyword evidence="2" id="KW-0812">Transmembrane</keyword>
<keyword evidence="2" id="KW-0472">Membrane</keyword>
<sequence length="386" mass="41765">MAGFGQRYLITLNRYKWLALAAFATCAGVAVVIGWQREPLPKYLAFGSLTANRPPVTFSATASQIQQQGTQLTVELLLADDVIKAVAEALKSNPTDIRKWAQLGQATNGINVIYRDDDAERAKAIASALMQGMIQKSLLINRARLKAVVETTQKRQVEVKKSLDDAQKKLAESNQPAERQSLEQQVANQQALYEKVQAALSDAEAAQAEIASSLGVARPPEVFPNKAPNPFLVISGIGILAGFALSATSILIVTFFVKNPQADAFREKLLTAYRHRCPLTGADADLALEAVTIEPKMGAVKATNGLILRADVKKLFEAQLLAIDPKTLKVLIAPELSKTIYNELVGKPLQLPTDKASRPSIEALAAHYRRCAWVAADGGAVKDKTD</sequence>
<evidence type="ECO:0008006" key="4">
    <source>
        <dbReference type="Google" id="ProtNLM"/>
    </source>
</evidence>
<dbReference type="PANTHER" id="PTHR32309">
    <property type="entry name" value="TYROSINE-PROTEIN KINASE"/>
    <property type="match status" value="1"/>
</dbReference>
<feature type="coiled-coil region" evidence="1">
    <location>
        <begin position="179"/>
        <end position="206"/>
    </location>
</feature>
<accession>A0A7C3ZMU8</accession>
<feature type="transmembrane region" description="Helical" evidence="2">
    <location>
        <begin position="231"/>
        <end position="257"/>
    </location>
</feature>
<organism evidence="3">
    <name type="scientific">Planktothricoides sp. SpSt-374</name>
    <dbReference type="NCBI Taxonomy" id="2282167"/>
    <lineage>
        <taxon>Bacteria</taxon>
        <taxon>Bacillati</taxon>
        <taxon>Cyanobacteriota</taxon>
        <taxon>Cyanophyceae</taxon>
        <taxon>Oscillatoriophycideae</taxon>
        <taxon>Oscillatoriales</taxon>
        <taxon>Oscillatoriaceae</taxon>
        <taxon>Planktothricoides</taxon>
    </lineage>
</organism>
<dbReference type="EMBL" id="DSPX01000135">
    <property type="protein sequence ID" value="HGG01661.1"/>
    <property type="molecule type" value="Genomic_DNA"/>
</dbReference>
<proteinExistence type="predicted"/>
<dbReference type="InterPro" id="IPR050445">
    <property type="entry name" value="Bact_polysacc_biosynth/exp"/>
</dbReference>
<evidence type="ECO:0000256" key="2">
    <source>
        <dbReference type="SAM" id="Phobius"/>
    </source>
</evidence>
<dbReference type="GO" id="GO:0005886">
    <property type="term" value="C:plasma membrane"/>
    <property type="evidence" value="ECO:0007669"/>
    <property type="project" value="TreeGrafter"/>
</dbReference>
<keyword evidence="2" id="KW-1133">Transmembrane helix</keyword>
<feature type="transmembrane region" description="Helical" evidence="2">
    <location>
        <begin position="17"/>
        <end position="35"/>
    </location>
</feature>
<protein>
    <recommendedName>
        <fullName evidence="4">Polysaccharide chain length determinant N-terminal domain-containing protein</fullName>
    </recommendedName>
</protein>
<dbReference type="PANTHER" id="PTHR32309:SF13">
    <property type="entry name" value="FERRIC ENTEROBACTIN TRANSPORT PROTEIN FEPE"/>
    <property type="match status" value="1"/>
</dbReference>
<comment type="caution">
    <text evidence="3">The sequence shown here is derived from an EMBL/GenBank/DDBJ whole genome shotgun (WGS) entry which is preliminary data.</text>
</comment>
<reference evidence="3" key="1">
    <citation type="journal article" date="2020" name="mSystems">
        <title>Genome- and Community-Level Interaction Insights into Carbon Utilization and Element Cycling Functions of Hydrothermarchaeota in Hydrothermal Sediment.</title>
        <authorList>
            <person name="Zhou Z."/>
            <person name="Liu Y."/>
            <person name="Xu W."/>
            <person name="Pan J."/>
            <person name="Luo Z.H."/>
            <person name="Li M."/>
        </authorList>
    </citation>
    <scope>NUCLEOTIDE SEQUENCE [LARGE SCALE GENOMIC DNA]</scope>
    <source>
        <strain evidence="3">SpSt-374</strain>
    </source>
</reference>
<keyword evidence="1" id="KW-0175">Coiled coil</keyword>
<name>A0A7C3ZMU8_9CYAN</name>